<evidence type="ECO:0000313" key="5">
    <source>
        <dbReference type="EMBL" id="KAF4611303.1"/>
    </source>
</evidence>
<dbReference type="EMBL" id="JAACJL010000058">
    <property type="protein sequence ID" value="KAF4611303.1"/>
    <property type="molecule type" value="Genomic_DNA"/>
</dbReference>
<feature type="domain" description="BTB" evidence="4">
    <location>
        <begin position="837"/>
        <end position="906"/>
    </location>
</feature>
<dbReference type="InterPro" id="IPR000210">
    <property type="entry name" value="BTB/POZ_dom"/>
</dbReference>
<feature type="compositionally biased region" description="Basic residues" evidence="3">
    <location>
        <begin position="1407"/>
        <end position="1417"/>
    </location>
</feature>
<dbReference type="SUPFAM" id="SSF50985">
    <property type="entry name" value="RCC1/BLIP-II"/>
    <property type="match status" value="1"/>
</dbReference>
<dbReference type="InterPro" id="IPR011333">
    <property type="entry name" value="SKP1/BTB/POZ_sf"/>
</dbReference>
<feature type="compositionally biased region" description="Low complexity" evidence="3">
    <location>
        <begin position="1454"/>
        <end position="1468"/>
    </location>
</feature>
<sequence>MTLLHDYYNTRNLQGFQRLLDGSNDRGSTASAPSAASISGSAGGGGKSWNRTGGLASNIGAQIDVNARDWLGRTVLHLASTSLEAIEYVRALLKHPNIDVNLADIENMWTPLHRAMYSANFPVALLLLQRSDIDASLKDIEGYTPYDLYNSTVNGTKPMGQNETAELFTWGANRNAALGLSDGNDRIYPDHVVIKPKEESEDLSKATLAARFSLILVKQIQMSRLHTAIVTTETEGNLRLCGFGSGGRLGPAQHTQYSLKPLPSFNLPVARVALGQDHTLVLTTSGEVYSWGLNRFSQLGYIVELSTTASGRNEEPIQSVPKRVVGLLRREVVIGVAASKNASACWTKETVFTWGTNTGQLGYDKNAQPVQLTPRPVTKFSNAVIDLAMSDTVLVGLLVTNHVECIWNDRQTRISFPVHAFPTGIEPYRPPQSIKDSCISKVVCCDETFAALSSNGEVFTFSAPNAGADGTGDGKGFRPQRVWALRKKFSAVKDVALGSDGSLIVCTESGHVFVRTRNAKNASAKAFKFERVPFLQRITQVCANSTGAFGALKVNYTPRSIQVTGNSIAQDLKTVQPYLRFYREPESDDPRLKFDNGKSGANSAKGKRKLTFSSPDIDPYDDEPEDAGIESDINDLIELCHVLVYEQTMRKAGGGNVNYDGVRLPHGADTMIHVQSRAAFPAHRVVLGARSAVFAKLLSGSQPVGNAQSNLSIRVLSAKPGPGLGVFRTTRLEVLGCHPLTVLILLQYLYSDNVLAIWDRRVNVAAETELRAVGVNPAQIKTELQGFAQLLGLTELKAALEPPVKREVAPSMVRDFRKLFDSVSQHPPLPRTSPLAPDVVLVLADNKEVYCHSVVLRARSPLFASFFDLEDWTARRWDADGMIRVNMRHLGWHVMRFVLGFMCCGEDAEMFYVLDFVKSVEDILQFMFDVLAAANELLLDRLVLLCSAVILAHSNITNACYILADATHYHVLPLIEKMQEYITVNMESFLESHLLDEIPYALVKQLAKFVKERQIEKSPYSRGQAHLNAVMEKNADWLAIQDIPETITSSTSRYSANFMRKDGSNAKLSPPTPMRKVSRKASGVTLTKAASAAAINVASSPSLRRPPSGDDIFLMDEHDAPAASSSNQETGATFSVTSPPVWKAHPAAPKVDMKALMAEAAKSQASPSRPPLNAAAPSYSPMRSSAAGGSNPMTTPTKSAGKSGPPLGWRVHPDPADRSPVPPTPPTAAVAASSSSNAMSGISLSRENNAKAPAGTPSKAQFPALQTPSAQPTTPARPQAPGLGPVITPSRVMPSKSGSRVPSGGKVWNQPPVNPTPPAASATPTKGMSFIAIQHAQQEQAAPVKDKRTLREIQEEEASLQAEADFLKWWTAEEQRIQQEEMLLMAQLQNGGGSGQNNRNASSSSNRKPKAPRHKQQPKKDKAPGPGPGGNAAPAAAAGGPSEPTSTAPSLRGQSSSNQQQPHNNNNNKPRRPQQPRKPRPNTKTEADSMKA</sequence>
<comment type="caution">
    <text evidence="5">The sequence shown here is derived from an EMBL/GenBank/DDBJ whole genome shotgun (WGS) entry which is preliminary data.</text>
</comment>
<feature type="region of interest" description="Disordered" evidence="3">
    <location>
        <begin position="1061"/>
        <end position="1081"/>
    </location>
</feature>
<dbReference type="PRINTS" id="PR00633">
    <property type="entry name" value="RCCNDNSATION"/>
</dbReference>
<dbReference type="PROSITE" id="PS50012">
    <property type="entry name" value="RCC1_3"/>
    <property type="match status" value="4"/>
</dbReference>
<feature type="compositionally biased region" description="Low complexity" evidence="3">
    <location>
        <begin position="27"/>
        <end position="40"/>
    </location>
</feature>
<proteinExistence type="predicted"/>
<feature type="compositionally biased region" description="Low complexity" evidence="3">
    <location>
        <begin position="1431"/>
        <end position="1441"/>
    </location>
</feature>
<feature type="repeat" description="RCC1" evidence="2">
    <location>
        <begin position="165"/>
        <end position="233"/>
    </location>
</feature>
<dbReference type="Gene3D" id="2.130.10.30">
    <property type="entry name" value="Regulator of chromosome condensation 1/beta-lactamase-inhibitor protein II"/>
    <property type="match status" value="1"/>
</dbReference>
<feature type="compositionally biased region" description="Basic residues" evidence="3">
    <location>
        <begin position="1469"/>
        <end position="1481"/>
    </location>
</feature>
<feature type="region of interest" description="Disordered" evidence="3">
    <location>
        <begin position="1389"/>
        <end position="1492"/>
    </location>
</feature>
<dbReference type="Pfam" id="PF00651">
    <property type="entry name" value="BTB"/>
    <property type="match status" value="2"/>
</dbReference>
<evidence type="ECO:0000256" key="1">
    <source>
        <dbReference type="ARBA" id="ARBA00022737"/>
    </source>
</evidence>
<dbReference type="Pfam" id="PF12796">
    <property type="entry name" value="Ank_2"/>
    <property type="match status" value="1"/>
</dbReference>
<protein>
    <recommendedName>
        <fullName evidence="4">BTB domain-containing protein</fullName>
    </recommendedName>
</protein>
<dbReference type="InterPro" id="IPR002110">
    <property type="entry name" value="Ankyrin_rpt"/>
</dbReference>
<accession>A0A8H4QI16</accession>
<dbReference type="Gene3D" id="1.25.40.20">
    <property type="entry name" value="Ankyrin repeat-containing domain"/>
    <property type="match status" value="1"/>
</dbReference>
<feature type="domain" description="BTB" evidence="4">
    <location>
        <begin position="668"/>
        <end position="754"/>
    </location>
</feature>
<dbReference type="InterPro" id="IPR036770">
    <property type="entry name" value="Ankyrin_rpt-contain_sf"/>
</dbReference>
<feature type="compositionally biased region" description="Polar residues" evidence="3">
    <location>
        <begin position="1237"/>
        <end position="1247"/>
    </location>
</feature>
<feature type="compositionally biased region" description="Basic and acidic residues" evidence="3">
    <location>
        <begin position="1483"/>
        <end position="1492"/>
    </location>
</feature>
<feature type="compositionally biased region" description="Polar residues" evidence="3">
    <location>
        <begin position="1443"/>
        <end position="1453"/>
    </location>
</feature>
<feature type="region of interest" description="Disordered" evidence="3">
    <location>
        <begin position="24"/>
        <end position="45"/>
    </location>
</feature>
<dbReference type="InterPro" id="IPR009091">
    <property type="entry name" value="RCC1/BLIP-II"/>
</dbReference>
<feature type="region of interest" description="Disordered" evidence="3">
    <location>
        <begin position="586"/>
        <end position="624"/>
    </location>
</feature>
<evidence type="ECO:0000259" key="4">
    <source>
        <dbReference type="PROSITE" id="PS50097"/>
    </source>
</evidence>
<evidence type="ECO:0000256" key="2">
    <source>
        <dbReference type="PROSITE-ProRule" id="PRU00235"/>
    </source>
</evidence>
<feature type="compositionally biased region" description="Low complexity" evidence="3">
    <location>
        <begin position="1227"/>
        <end position="1236"/>
    </location>
</feature>
<feature type="repeat" description="RCC1" evidence="2">
    <location>
        <begin position="349"/>
        <end position="400"/>
    </location>
</feature>
<dbReference type="SUPFAM" id="SSF54695">
    <property type="entry name" value="POZ domain"/>
    <property type="match status" value="2"/>
</dbReference>
<name>A0A8H4QI16_9AGAR</name>
<dbReference type="SUPFAM" id="SSF48403">
    <property type="entry name" value="Ankyrin repeat"/>
    <property type="match status" value="1"/>
</dbReference>
<evidence type="ECO:0000256" key="3">
    <source>
        <dbReference type="SAM" id="MobiDB-lite"/>
    </source>
</evidence>
<feature type="compositionally biased region" description="Polar residues" evidence="3">
    <location>
        <begin position="1181"/>
        <end position="1200"/>
    </location>
</feature>
<reference evidence="5 6" key="1">
    <citation type="submission" date="2019-12" db="EMBL/GenBank/DDBJ databases">
        <authorList>
            <person name="Floudas D."/>
            <person name="Bentzer J."/>
            <person name="Ahren D."/>
            <person name="Johansson T."/>
            <person name="Persson P."/>
            <person name="Tunlid A."/>
        </authorList>
    </citation>
    <scope>NUCLEOTIDE SEQUENCE [LARGE SCALE GENOMIC DNA]</scope>
    <source>
        <strain evidence="5 6">CBS 102.39</strain>
    </source>
</reference>
<dbReference type="Gene3D" id="3.30.710.10">
    <property type="entry name" value="Potassium Channel Kv1.1, Chain A"/>
    <property type="match status" value="2"/>
</dbReference>
<feature type="compositionally biased region" description="Basic and acidic residues" evidence="3">
    <location>
        <begin position="586"/>
        <end position="596"/>
    </location>
</feature>
<dbReference type="Proteomes" id="UP000521872">
    <property type="component" value="Unassembled WGS sequence"/>
</dbReference>
<dbReference type="CDD" id="cd18186">
    <property type="entry name" value="BTB_POZ_ZBTB_KLHL-like"/>
    <property type="match status" value="2"/>
</dbReference>
<feature type="compositionally biased region" description="Low complexity" evidence="3">
    <location>
        <begin position="1396"/>
        <end position="1406"/>
    </location>
</feature>
<dbReference type="InterPro" id="IPR000408">
    <property type="entry name" value="Reg_chr_condens"/>
</dbReference>
<dbReference type="SMART" id="SM00225">
    <property type="entry name" value="BTB"/>
    <property type="match status" value="2"/>
</dbReference>
<keyword evidence="1" id="KW-0677">Repeat</keyword>
<dbReference type="PANTHER" id="PTHR22872:SF2">
    <property type="entry name" value="INHIBITOR OF BRUTON TYROSINE KINASE"/>
    <property type="match status" value="1"/>
</dbReference>
<feature type="repeat" description="RCC1" evidence="2">
    <location>
        <begin position="286"/>
        <end position="349"/>
    </location>
</feature>
<dbReference type="PROSITE" id="PS50097">
    <property type="entry name" value="BTB"/>
    <property type="match status" value="2"/>
</dbReference>
<keyword evidence="6" id="KW-1185">Reference proteome</keyword>
<feature type="repeat" description="RCC1" evidence="2">
    <location>
        <begin position="236"/>
        <end position="285"/>
    </location>
</feature>
<feature type="region of interest" description="Disordered" evidence="3">
    <location>
        <begin position="1158"/>
        <end position="1324"/>
    </location>
</feature>
<feature type="compositionally biased region" description="Low complexity" evidence="3">
    <location>
        <begin position="1263"/>
        <end position="1281"/>
    </location>
</feature>
<dbReference type="PANTHER" id="PTHR22872">
    <property type="entry name" value="BTK-BINDING PROTEIN-RELATED"/>
    <property type="match status" value="1"/>
</dbReference>
<dbReference type="Pfam" id="PF13540">
    <property type="entry name" value="RCC1_2"/>
    <property type="match status" value="1"/>
</dbReference>
<gene>
    <name evidence="5" type="ORF">D9613_007260</name>
</gene>
<evidence type="ECO:0000313" key="6">
    <source>
        <dbReference type="Proteomes" id="UP000521872"/>
    </source>
</evidence>
<dbReference type="InterPro" id="IPR051625">
    <property type="entry name" value="Signaling_Regulatory_Domain"/>
</dbReference>
<dbReference type="SMART" id="SM00248">
    <property type="entry name" value="ANK"/>
    <property type="match status" value="2"/>
</dbReference>
<organism evidence="5 6">
    <name type="scientific">Agrocybe pediades</name>
    <dbReference type="NCBI Taxonomy" id="84607"/>
    <lineage>
        <taxon>Eukaryota</taxon>
        <taxon>Fungi</taxon>
        <taxon>Dikarya</taxon>
        <taxon>Basidiomycota</taxon>
        <taxon>Agaricomycotina</taxon>
        <taxon>Agaricomycetes</taxon>
        <taxon>Agaricomycetidae</taxon>
        <taxon>Agaricales</taxon>
        <taxon>Agaricineae</taxon>
        <taxon>Strophariaceae</taxon>
        <taxon>Agrocybe</taxon>
    </lineage>
</organism>